<dbReference type="InterPro" id="IPR053198">
    <property type="entry name" value="Gynoecium_Dev_Regulator"/>
</dbReference>
<dbReference type="EnsemblPlants" id="Zm00001eb348890_T004">
    <property type="protein sequence ID" value="Zm00001eb348890_P004"/>
    <property type="gene ID" value="Zm00001eb348890"/>
</dbReference>
<dbReference type="Gramene" id="Zm00001eb348890_T003">
    <property type="protein sequence ID" value="Zm00001eb348890_P003"/>
    <property type="gene ID" value="Zm00001eb348890"/>
</dbReference>
<dbReference type="PANTHER" id="PTHR31066">
    <property type="entry name" value="OS05G0427100 PROTEIN-RELATED"/>
    <property type="match status" value="1"/>
</dbReference>
<dbReference type="HOGENOM" id="CLU_043735_0_0_1"/>
<dbReference type="eggNOG" id="ENOG502QWRI">
    <property type="taxonomic scope" value="Eukaryota"/>
</dbReference>
<dbReference type="OMA" id="MHTPKNA"/>
<reference evidence="3" key="2">
    <citation type="submission" date="2015-12" db="EMBL/GenBank/DDBJ databases">
        <title>Update maize B73 reference genome by single molecule sequencing technologies.</title>
        <authorList>
            <consortium name="Maize Genome Sequencing Project"/>
            <person name="Ware D."/>
        </authorList>
    </citation>
    <scope>NUCLEOTIDE SEQUENCE</scope>
    <source>
        <tissue evidence="3">Seedling</tissue>
    </source>
</reference>
<feature type="domain" description="PB1" evidence="2">
    <location>
        <begin position="62"/>
        <end position="186"/>
    </location>
</feature>
<dbReference type="SUPFAM" id="SSF54277">
    <property type="entry name" value="CAD &amp; PB1 domains"/>
    <property type="match status" value="1"/>
</dbReference>
<feature type="region of interest" description="Disordered" evidence="1">
    <location>
        <begin position="372"/>
        <end position="392"/>
    </location>
</feature>
<dbReference type="RefSeq" id="XP_035817380.1">
    <property type="nucleotide sequence ID" value="XM_035961487.1"/>
</dbReference>
<evidence type="ECO:0000313" key="4">
    <source>
        <dbReference type="EnsemblPlants" id="Zm00001eb348890_P003"/>
    </source>
</evidence>
<dbReference type="EnsemblPlants" id="Zm00001eb348890_T003">
    <property type="protein sequence ID" value="Zm00001eb348890_P003"/>
    <property type="gene ID" value="Zm00001eb348890"/>
</dbReference>
<name>K7VV70_MAIZE</name>
<dbReference type="IntAct" id="K7VV70">
    <property type="interactions" value="1"/>
</dbReference>
<dbReference type="InterPro" id="IPR000270">
    <property type="entry name" value="PB1_dom"/>
</dbReference>
<evidence type="ECO:0007829" key="6">
    <source>
        <dbReference type="PeptideAtlas" id="K7VV70"/>
    </source>
</evidence>
<reference evidence="4" key="4">
    <citation type="submission" date="2021-05" db="UniProtKB">
        <authorList>
            <consortium name="EnsemblPlants"/>
        </authorList>
    </citation>
    <scope>IDENTIFICATION</scope>
    <source>
        <strain evidence="4">cv. B73</strain>
    </source>
</reference>
<reference evidence="4" key="3">
    <citation type="submission" date="2019-07" db="EMBL/GenBank/DDBJ databases">
        <authorList>
            <person name="Seetharam A."/>
            <person name="Woodhouse M."/>
            <person name="Cannon E."/>
        </authorList>
    </citation>
    <scope>NUCLEOTIDE SEQUENCE [LARGE SCALE GENOMIC DNA]</scope>
    <source>
        <strain evidence="4">cv. B73</strain>
    </source>
</reference>
<dbReference type="AlphaFoldDB" id="K7VV70"/>
<dbReference type="FunCoup" id="K7VV70">
    <property type="interactions" value="45"/>
</dbReference>
<dbReference type="RefSeq" id="XP_035817378.1">
    <property type="nucleotide sequence ID" value="XM_035961485.1"/>
</dbReference>
<dbReference type="OrthoDB" id="1882326at2759"/>
<evidence type="ECO:0000313" key="5">
    <source>
        <dbReference type="Proteomes" id="UP000007305"/>
    </source>
</evidence>
<reference evidence="5" key="1">
    <citation type="journal article" date="2009" name="Science">
        <title>The B73 maize genome: complexity, diversity, and dynamics.</title>
        <authorList>
            <person name="Schnable P.S."/>
            <person name="Ware D."/>
            <person name="Fulton R.S."/>
            <person name="Stein J.C."/>
            <person name="Wei F."/>
            <person name="Pasternak S."/>
            <person name="Liang C."/>
            <person name="Zhang J."/>
            <person name="Fulton L."/>
            <person name="Graves T.A."/>
            <person name="Minx P."/>
            <person name="Reily A.D."/>
            <person name="Courtney L."/>
            <person name="Kruchowski S.S."/>
            <person name="Tomlinson C."/>
            <person name="Strong C."/>
            <person name="Delehaunty K."/>
            <person name="Fronick C."/>
            <person name="Courtney B."/>
            <person name="Rock S.M."/>
            <person name="Belter E."/>
            <person name="Du F."/>
            <person name="Kim K."/>
            <person name="Abbott R.M."/>
            <person name="Cotton M."/>
            <person name="Levy A."/>
            <person name="Marchetto P."/>
            <person name="Ochoa K."/>
            <person name="Jackson S.M."/>
            <person name="Gillam B."/>
            <person name="Chen W."/>
            <person name="Yan L."/>
            <person name="Higginbotham J."/>
            <person name="Cardenas M."/>
            <person name="Waligorski J."/>
            <person name="Applebaum E."/>
            <person name="Phelps L."/>
            <person name="Falcone J."/>
            <person name="Kanchi K."/>
            <person name="Thane T."/>
            <person name="Scimone A."/>
            <person name="Thane N."/>
            <person name="Henke J."/>
            <person name="Wang T."/>
            <person name="Ruppert J."/>
            <person name="Shah N."/>
            <person name="Rotter K."/>
            <person name="Hodges J."/>
            <person name="Ingenthron E."/>
            <person name="Cordes M."/>
            <person name="Kohlberg S."/>
            <person name="Sgro J."/>
            <person name="Delgado B."/>
            <person name="Mead K."/>
            <person name="Chinwalla A."/>
            <person name="Leonard S."/>
            <person name="Crouse K."/>
            <person name="Collura K."/>
            <person name="Kudrna D."/>
            <person name="Currie J."/>
            <person name="He R."/>
            <person name="Angelova A."/>
            <person name="Rajasekar S."/>
            <person name="Mueller T."/>
            <person name="Lomeli R."/>
            <person name="Scara G."/>
            <person name="Ko A."/>
            <person name="Delaney K."/>
            <person name="Wissotski M."/>
            <person name="Lopez G."/>
            <person name="Campos D."/>
            <person name="Braidotti M."/>
            <person name="Ashley E."/>
            <person name="Golser W."/>
            <person name="Kim H."/>
            <person name="Lee S."/>
            <person name="Lin J."/>
            <person name="Dujmic Z."/>
            <person name="Kim W."/>
            <person name="Talag J."/>
            <person name="Zuccolo A."/>
            <person name="Fan C."/>
            <person name="Sebastian A."/>
            <person name="Kramer M."/>
            <person name="Spiegel L."/>
            <person name="Nascimento L."/>
            <person name="Zutavern T."/>
            <person name="Miller B."/>
            <person name="Ambroise C."/>
            <person name="Muller S."/>
            <person name="Spooner W."/>
            <person name="Narechania A."/>
            <person name="Ren L."/>
            <person name="Wei S."/>
            <person name="Kumari S."/>
            <person name="Faga B."/>
            <person name="Levy M.J."/>
            <person name="McMahan L."/>
            <person name="Van Buren P."/>
            <person name="Vaughn M.W."/>
            <person name="Ying K."/>
            <person name="Yeh C.-T."/>
            <person name="Emrich S.J."/>
            <person name="Jia Y."/>
            <person name="Kalyanaraman A."/>
            <person name="Hsia A.-P."/>
            <person name="Barbazuk W.B."/>
            <person name="Baucom R.S."/>
            <person name="Brutnell T.P."/>
            <person name="Carpita N.C."/>
            <person name="Chaparro C."/>
            <person name="Chia J.-M."/>
            <person name="Deragon J.-M."/>
            <person name="Estill J.C."/>
            <person name="Fu Y."/>
            <person name="Jeddeloh J.A."/>
            <person name="Han Y."/>
            <person name="Lee H."/>
            <person name="Li P."/>
            <person name="Lisch D.R."/>
            <person name="Liu S."/>
            <person name="Liu Z."/>
            <person name="Nagel D.H."/>
            <person name="McCann M.C."/>
            <person name="SanMiguel P."/>
            <person name="Myers A.M."/>
            <person name="Nettleton D."/>
            <person name="Nguyen J."/>
            <person name="Penning B.W."/>
            <person name="Ponnala L."/>
            <person name="Schneider K.L."/>
            <person name="Schwartz D.C."/>
            <person name="Sharma A."/>
            <person name="Soderlund C."/>
            <person name="Springer N.M."/>
            <person name="Sun Q."/>
            <person name="Wang H."/>
            <person name="Waterman M."/>
            <person name="Westerman R."/>
            <person name="Wolfgruber T.K."/>
            <person name="Yang L."/>
            <person name="Yu Y."/>
            <person name="Zhang L."/>
            <person name="Zhou S."/>
            <person name="Zhu Q."/>
            <person name="Bennetzen J.L."/>
            <person name="Dawe R.K."/>
            <person name="Jiang J."/>
            <person name="Jiang N."/>
            <person name="Presting G.G."/>
            <person name="Wessler S.R."/>
            <person name="Aluru S."/>
            <person name="Martienssen R.A."/>
            <person name="Clifton S.W."/>
            <person name="McCombie W.R."/>
            <person name="Wing R.A."/>
            <person name="Wilson R.K."/>
        </authorList>
    </citation>
    <scope>NUCLEOTIDE SEQUENCE [LARGE SCALE GENOMIC DNA]</scope>
    <source>
        <strain evidence="5">cv. B73</strain>
    </source>
</reference>
<keyword evidence="5" id="KW-1185">Reference proteome</keyword>
<evidence type="ECO:0000259" key="2">
    <source>
        <dbReference type="SMART" id="SM00666"/>
    </source>
</evidence>
<sequence length="392" mass="41969">MAEIEDAMGAPPMVTTTESEGTTTDEDVHLSPTCICGGAGGAGGGGRIKILCSFGGRIVPRPHDGVLKYVGGETRVLAVPRSICFRGGCCSLSPCAVPRCVTCRRLALSRPRCLSLPCAELKKKVEDMFKTEVAAIKYQLLSLAEELDVLVSVTCDEDLVHMLDEYDRLEAKRSPTTSPRFRVYVFTPQATAPHPSAAAPTVPSSTRYAGLSRLHPHHHHHQQHRQFQPERYVATVPASPDGSPPFSAQPHGAVSAGNSPRANALGVGFGMQRVRSSPNLSTLDAAARRLHQHGVDGSISGYVSGSPRHAGAGPMLLQNNFHHYQHQYPTAPVPVPVPVPVPHHGGRYDARGYVRVGNYLAPMVPAARPLSRGGPAPHSDMVTPKKSAIVWD</sequence>
<feature type="region of interest" description="Disordered" evidence="1">
    <location>
        <begin position="1"/>
        <end position="26"/>
    </location>
</feature>
<feature type="region of interest" description="Disordered" evidence="1">
    <location>
        <begin position="237"/>
        <end position="257"/>
    </location>
</feature>
<evidence type="ECO:0000256" key="1">
    <source>
        <dbReference type="SAM" id="MobiDB-lite"/>
    </source>
</evidence>
<dbReference type="RefSeq" id="XP_035817379.1">
    <property type="nucleotide sequence ID" value="XM_035961486.1"/>
</dbReference>
<dbReference type="EMBL" id="CM000784">
    <property type="protein sequence ID" value="AQK93643.1"/>
    <property type="molecule type" value="Genomic_DNA"/>
</dbReference>
<dbReference type="CDD" id="cd06410">
    <property type="entry name" value="PB1_UP2"/>
    <property type="match status" value="1"/>
</dbReference>
<dbReference type="SMART" id="SM00666">
    <property type="entry name" value="PB1"/>
    <property type="match status" value="1"/>
</dbReference>
<proteinExistence type="evidence at protein level"/>
<dbReference type="PaxDb" id="4577-GRMZM2G414373_P01"/>
<dbReference type="Gramene" id="Zm00001eb348890_T004">
    <property type="protein sequence ID" value="Zm00001eb348890_P004"/>
    <property type="gene ID" value="Zm00001eb348890"/>
</dbReference>
<protein>
    <submittedName>
        <fullName evidence="3">PB1 domain containing protein</fullName>
    </submittedName>
</protein>
<dbReference type="STRING" id="4577.K7VV70"/>
<dbReference type="Pfam" id="PF00564">
    <property type="entry name" value="PB1"/>
    <property type="match status" value="1"/>
</dbReference>
<organism evidence="3">
    <name type="scientific">Zea mays</name>
    <name type="common">Maize</name>
    <dbReference type="NCBI Taxonomy" id="4577"/>
    <lineage>
        <taxon>Eukaryota</taxon>
        <taxon>Viridiplantae</taxon>
        <taxon>Streptophyta</taxon>
        <taxon>Embryophyta</taxon>
        <taxon>Tracheophyta</taxon>
        <taxon>Spermatophyta</taxon>
        <taxon>Magnoliopsida</taxon>
        <taxon>Liliopsida</taxon>
        <taxon>Poales</taxon>
        <taxon>Poaceae</taxon>
        <taxon>PACMAD clade</taxon>
        <taxon>Panicoideae</taxon>
        <taxon>Andropogonodae</taxon>
        <taxon>Andropogoneae</taxon>
        <taxon>Tripsacinae</taxon>
        <taxon>Zea</taxon>
    </lineage>
</organism>
<dbReference type="Proteomes" id="UP000007305">
    <property type="component" value="Chromosome 8"/>
</dbReference>
<accession>K7VV70</accession>
<dbReference type="PANTHER" id="PTHR31066:SF91">
    <property type="entry name" value="OS05G0427100 PROTEIN"/>
    <property type="match status" value="1"/>
</dbReference>
<gene>
    <name evidence="4" type="primary">LOC100284710</name>
    <name evidence="3" type="ORF">ZEAMMB73_Zm00001d010214</name>
</gene>
<evidence type="ECO:0000313" key="3">
    <source>
        <dbReference type="EMBL" id="AQK93643.1"/>
    </source>
</evidence>
<keyword evidence="6" id="KW-1267">Proteomics identification</keyword>
<dbReference type="GeneID" id="100284710"/>
<dbReference type="RefSeq" id="XP_035817381.1">
    <property type="nucleotide sequence ID" value="XM_035961488.1"/>
</dbReference>
<dbReference type="ExpressionAtlas" id="K7VV70">
    <property type="expression patterns" value="baseline and differential"/>
</dbReference>